<feature type="compositionally biased region" description="Polar residues" evidence="1">
    <location>
        <begin position="1777"/>
        <end position="1794"/>
    </location>
</feature>
<feature type="compositionally biased region" description="Basic and acidic residues" evidence="1">
    <location>
        <begin position="788"/>
        <end position="802"/>
    </location>
</feature>
<organism evidence="2 3">
    <name type="scientific">Tegillarca granosa</name>
    <name type="common">Malaysian cockle</name>
    <name type="synonym">Anadara granosa</name>
    <dbReference type="NCBI Taxonomy" id="220873"/>
    <lineage>
        <taxon>Eukaryota</taxon>
        <taxon>Metazoa</taxon>
        <taxon>Spiralia</taxon>
        <taxon>Lophotrochozoa</taxon>
        <taxon>Mollusca</taxon>
        <taxon>Bivalvia</taxon>
        <taxon>Autobranchia</taxon>
        <taxon>Pteriomorphia</taxon>
        <taxon>Arcoida</taxon>
        <taxon>Arcoidea</taxon>
        <taxon>Arcidae</taxon>
        <taxon>Tegillarca</taxon>
    </lineage>
</organism>
<feature type="compositionally biased region" description="Polar residues" evidence="1">
    <location>
        <begin position="1706"/>
        <end position="1716"/>
    </location>
</feature>
<feature type="compositionally biased region" description="Polar residues" evidence="1">
    <location>
        <begin position="1753"/>
        <end position="1769"/>
    </location>
</feature>
<feature type="compositionally biased region" description="Polar residues" evidence="1">
    <location>
        <begin position="1276"/>
        <end position="1333"/>
    </location>
</feature>
<feature type="compositionally biased region" description="Basic and acidic residues" evidence="1">
    <location>
        <begin position="1837"/>
        <end position="1848"/>
    </location>
</feature>
<comment type="caution">
    <text evidence="2">The sequence shown here is derived from an EMBL/GenBank/DDBJ whole genome shotgun (WGS) entry which is preliminary data.</text>
</comment>
<feature type="compositionally biased region" description="Polar residues" evidence="1">
    <location>
        <begin position="1085"/>
        <end position="1108"/>
    </location>
</feature>
<feature type="compositionally biased region" description="Basic and acidic residues" evidence="1">
    <location>
        <begin position="1477"/>
        <end position="1494"/>
    </location>
</feature>
<reference evidence="2 3" key="1">
    <citation type="submission" date="2022-12" db="EMBL/GenBank/DDBJ databases">
        <title>Chromosome-level genome of Tegillarca granosa.</title>
        <authorList>
            <person name="Kim J."/>
        </authorList>
    </citation>
    <scope>NUCLEOTIDE SEQUENCE [LARGE SCALE GENOMIC DNA]</scope>
    <source>
        <strain evidence="2">Teg-2019</strain>
        <tissue evidence="2">Adductor muscle</tissue>
    </source>
</reference>
<feature type="region of interest" description="Disordered" evidence="1">
    <location>
        <begin position="371"/>
        <end position="402"/>
    </location>
</feature>
<accession>A0ABQ9F261</accession>
<evidence type="ECO:0008006" key="4">
    <source>
        <dbReference type="Google" id="ProtNLM"/>
    </source>
</evidence>
<feature type="compositionally biased region" description="Low complexity" evidence="1">
    <location>
        <begin position="1218"/>
        <end position="1231"/>
    </location>
</feature>
<feature type="compositionally biased region" description="Basic and acidic residues" evidence="1">
    <location>
        <begin position="478"/>
        <end position="510"/>
    </location>
</feature>
<evidence type="ECO:0000313" key="2">
    <source>
        <dbReference type="EMBL" id="KAJ8311479.1"/>
    </source>
</evidence>
<sequence length="1856" mass="204148">MYERNKMTKPTKGMIRSGSAPVDIQSDSVKTFASEEIPKFVNRSETVRHQQKPPISEKPKSQPQNTSQIMGRGYHYDNNQVINQRVAEKARHLSKLHIMIRDDLEGGDSYGDTVKSYATEDTPMTQSAAASPGISKNHMEHMDSSKCMEYVSKIDVQVNDDCIKSYAIEGTPYNGSIPTSPKHDKNQNLNYKFKYVGGNMPPVEVEDTIQAYATEDTPLNFSRATSLSDLSIKTSDEPAENKLPQNLNSVSEPEPIPDESLDQHSDNSSLLDESDELLSELIQSAMPKGKVSRRLDMDRAAEGSETTDTFKFANPPFQKNNNFEFKPQRTSSHITAHNPVSQIEMPKVYAVEGTPLNFSNATSLSDLTIDSHDAPQANKMNKPRETISSTDQSSTSHAATFGTSTDDSVFIHVESSDSLRTYMVEGTPQTFSRNDSLSSISIMDDDSKDLEKLKKLCETSQSSKAQSSNKVSQSHWSTHGDEILQREVEGQSSDETKSSSVKGTEEKLLKPSDYSHGSSLSSIPSQEHQELLEQEGIAKKDKISSQNGGLSHKDSLSSLSSDSGDDDPETDEALLDECISSALPKSRSENKSRLSQSSTSISKDIMSSSFSGRGGSTHSLTYRDSKVTETSRTYEQKQKSRMSRSCSSMEDFGDLNQSFQQKGHESRIATWKKEHVDNRPEEFQFVKPSTTVKHGAWRRSRSQDSDGFLKRQKNHSNMELAKSYNNSSRDLSENPWVLQSSVENILPASVPIDDNRVFEEIAKFTQSRLVEGEINPQYTYKNSGGSVEKIDSEKADHAKPGDRSFSNKIKKETENQENQYFGGAYYDNYGFDENAGSDHTDSADITVVNTESANITMTNDNSGGFDVTFYEPEYEEGAFESPNRSFEEEISPEDERQLEANASLIVSEIQNNKMTGSSVDEDMFIENETLSLVSGGYTSDTASEVSLTWSAKSEQLSEFSETTTVSNDDSTISTGAKIVKPSNTRQVNQEVQNQKAIRGRRKPLYSPRSAPNMQKAPVAKIDTNLKKPVNTTNRSNSTSKLTQGNVNKKTSSTRTTSHPQACSTPTRSPPKPKMTTKTSPPQQQNKSTTNRSPNSKTSPPSRLPTSTAGRKGGNSVEKPKPPIKQRTFIKDSPSANVPVIDVNDSFEFDENGNDTSNNLDNSKTLTGNQTKKSTDTNRHSNEINTESWSKALESYNFVPENSAENSKKEQNFGQKNLKSGSTGVKSSTKGGQNMANNHVSSTGNMSNKGKAGVNTPGKQQNKINKSNNLSNLKKTYSGTSLTKSGSGASLNKSGSGASLNKSGSGASLNKTGSGTIFNKSGVNGLNKAGSNPNLKKVNSKGDLKKSNSNASLKSSSRPSTPVGRKNSNPIQVSKKSDNQPNKTSPQSSNTASKVTPSDSKKSLTGNACKKQVNSKIAGLWRKEDNESPAKNNVSKLPVSTNNSPRGQQNKGGKSQQQKGNINSSFQKNSSFTIMRTESPHDGISRSSTYDKLDSTNDSSRLPCLDDIEKDAEKDMQVPVEKTSIAGASSIEKKVTSFDSDLNKSVMEEKMSLTSPEEFDLKSLEKRIDTSTWKKKKPKNEMLCLPNADETAKSLEAVRAVLNASILNESSMINSSVNDSLFTESFTDRSVSGTSWRHYREDSYSSCAPSDDEESIWIRRDADTSRSEPQLSKFSVKEKKQKRKSKGEGHSFLPIKAVKQMFRRKSTSNTSLTSSRDSNLDKSDAEDEKSTLKRKIFSKKKSDKDKKALEKASRNGSVSSLESSKTSPQSALVPPFNYTPSNTSISKPQSPSTEISESRDQDSVFVKPLPVKPLTTVHATKTEMLLARRRQSYLNSLKSDETSEEDKKRQGCMVTTV</sequence>
<feature type="compositionally biased region" description="Polar residues" evidence="1">
    <location>
        <begin position="1365"/>
        <end position="1405"/>
    </location>
</feature>
<feature type="compositionally biased region" description="Low complexity" evidence="1">
    <location>
        <begin position="1446"/>
        <end position="1462"/>
    </location>
</feature>
<protein>
    <recommendedName>
        <fullName evidence="4">Adenomatous polyposis coli protein</fullName>
    </recommendedName>
</protein>
<feature type="region of interest" description="Disordered" evidence="1">
    <location>
        <begin position="236"/>
        <end position="269"/>
    </location>
</feature>
<feature type="compositionally biased region" description="Basic and acidic residues" evidence="1">
    <location>
        <begin position="1172"/>
        <end position="1181"/>
    </location>
</feature>
<feature type="compositionally biased region" description="Polar residues" evidence="1">
    <location>
        <begin position="1463"/>
        <end position="1475"/>
    </location>
</feature>
<feature type="region of interest" description="Disordered" evidence="1">
    <location>
        <begin position="35"/>
        <end position="72"/>
    </location>
</feature>
<feature type="compositionally biased region" description="Polar residues" evidence="1">
    <location>
        <begin position="1428"/>
        <end position="1445"/>
    </location>
</feature>
<feature type="region of interest" description="Disordered" evidence="1">
    <location>
        <begin position="783"/>
        <end position="816"/>
    </location>
</feature>
<gene>
    <name evidence="2" type="ORF">KUTeg_010834</name>
</gene>
<feature type="compositionally biased region" description="Polar residues" evidence="1">
    <location>
        <begin position="458"/>
        <end position="477"/>
    </location>
</feature>
<feature type="compositionally biased region" description="Acidic residues" evidence="1">
    <location>
        <begin position="563"/>
        <end position="575"/>
    </location>
</feature>
<feature type="region of interest" description="Disordered" evidence="1">
    <location>
        <begin position="694"/>
        <end position="731"/>
    </location>
</feature>
<feature type="compositionally biased region" description="Low complexity" evidence="1">
    <location>
        <begin position="1258"/>
        <end position="1274"/>
    </location>
</feature>
<feature type="compositionally biased region" description="Polar residues" evidence="1">
    <location>
        <begin position="1029"/>
        <end position="1062"/>
    </location>
</feature>
<feature type="region of interest" description="Disordered" evidence="1">
    <location>
        <begin position="1"/>
        <end position="23"/>
    </location>
</feature>
<feature type="compositionally biased region" description="Basic and acidic residues" evidence="1">
    <location>
        <begin position="1739"/>
        <end position="1752"/>
    </location>
</feature>
<dbReference type="InterPro" id="IPR009223">
    <property type="entry name" value="APC_rpt"/>
</dbReference>
<feature type="compositionally biased region" description="Polar residues" evidence="1">
    <location>
        <begin position="1153"/>
        <end position="1171"/>
    </location>
</feature>
<feature type="compositionally biased region" description="Low complexity" evidence="1">
    <location>
        <begin position="1073"/>
        <end position="1084"/>
    </location>
</feature>
<keyword evidence="3" id="KW-1185">Reference proteome</keyword>
<dbReference type="Proteomes" id="UP001217089">
    <property type="component" value="Unassembled WGS sequence"/>
</dbReference>
<feature type="compositionally biased region" description="Low complexity" evidence="1">
    <location>
        <begin position="595"/>
        <end position="611"/>
    </location>
</feature>
<dbReference type="PANTHER" id="PTHR12607:SF12">
    <property type="entry name" value="APC-LIKE, ISOFORM A-RELATED"/>
    <property type="match status" value="1"/>
</dbReference>
<feature type="region of interest" description="Disordered" evidence="1">
    <location>
        <begin position="982"/>
        <end position="1187"/>
    </location>
</feature>
<feature type="compositionally biased region" description="Basic and acidic residues" evidence="1">
    <location>
        <begin position="621"/>
        <end position="638"/>
    </location>
</feature>
<feature type="region of interest" description="Disordered" evidence="1">
    <location>
        <begin position="458"/>
        <end position="652"/>
    </location>
</feature>
<feature type="compositionally biased region" description="Polar residues" evidence="1">
    <location>
        <begin position="1233"/>
        <end position="1247"/>
    </location>
</feature>
<feature type="compositionally biased region" description="Basic and acidic residues" evidence="1">
    <location>
        <begin position="527"/>
        <end position="543"/>
    </location>
</feature>
<dbReference type="PANTHER" id="PTHR12607">
    <property type="entry name" value="ADENOMATOUS POLYPOSIS COLI PROTEIN FAMILY"/>
    <property type="match status" value="1"/>
</dbReference>
<feature type="compositionally biased region" description="Polar residues" evidence="1">
    <location>
        <begin position="515"/>
        <end position="526"/>
    </location>
</feature>
<dbReference type="EMBL" id="JARBDR010000496">
    <property type="protein sequence ID" value="KAJ8311479.1"/>
    <property type="molecule type" value="Genomic_DNA"/>
</dbReference>
<evidence type="ECO:0000256" key="1">
    <source>
        <dbReference type="SAM" id="MobiDB-lite"/>
    </source>
</evidence>
<dbReference type="Pfam" id="PF05923">
    <property type="entry name" value="APC_r"/>
    <property type="match status" value="3"/>
</dbReference>
<feature type="region of interest" description="Disordered" evidence="1">
    <location>
        <begin position="1659"/>
        <end position="1803"/>
    </location>
</feature>
<feature type="region of interest" description="Disordered" evidence="1">
    <location>
        <begin position="1200"/>
        <end position="1502"/>
    </location>
</feature>
<feature type="compositionally biased region" description="Low complexity" evidence="1">
    <location>
        <begin position="1346"/>
        <end position="1356"/>
    </location>
</feature>
<feature type="compositionally biased region" description="Polar residues" evidence="1">
    <location>
        <begin position="982"/>
        <end position="995"/>
    </location>
</feature>
<dbReference type="InterPro" id="IPR026818">
    <property type="entry name" value="Apc_fam"/>
</dbReference>
<feature type="region of interest" description="Disordered" evidence="1">
    <location>
        <begin position="1836"/>
        <end position="1856"/>
    </location>
</feature>
<evidence type="ECO:0000313" key="3">
    <source>
        <dbReference type="Proteomes" id="UP001217089"/>
    </source>
</evidence>
<feature type="compositionally biased region" description="Polar residues" evidence="1">
    <location>
        <begin position="386"/>
        <end position="402"/>
    </location>
</feature>
<name>A0ABQ9F261_TEGGR</name>
<feature type="compositionally biased region" description="Basic and acidic residues" evidence="1">
    <location>
        <begin position="1717"/>
        <end position="1730"/>
    </location>
</feature>
<proteinExistence type="predicted"/>